<dbReference type="SUPFAM" id="SSF52540">
    <property type="entry name" value="P-loop containing nucleoside triphosphate hydrolases"/>
    <property type="match status" value="1"/>
</dbReference>
<dbReference type="EMBL" id="CAJNOJ010000703">
    <property type="protein sequence ID" value="CAF1512339.1"/>
    <property type="molecule type" value="Genomic_DNA"/>
</dbReference>
<dbReference type="Pfam" id="PF00005">
    <property type="entry name" value="ABC_tran"/>
    <property type="match status" value="1"/>
</dbReference>
<evidence type="ECO:0000313" key="10">
    <source>
        <dbReference type="EMBL" id="CAF1512339.1"/>
    </source>
</evidence>
<feature type="transmembrane region" description="Helical" evidence="7">
    <location>
        <begin position="284"/>
        <end position="302"/>
    </location>
</feature>
<feature type="transmembrane region" description="Helical" evidence="7">
    <location>
        <begin position="430"/>
        <end position="454"/>
    </location>
</feature>
<keyword evidence="5 7" id="KW-1133">Transmembrane helix</keyword>
<gene>
    <name evidence="10" type="ORF">EDS130_LOCUS43328</name>
</gene>
<evidence type="ECO:0000256" key="1">
    <source>
        <dbReference type="ARBA" id="ARBA00004141"/>
    </source>
</evidence>
<feature type="transmembrane region" description="Helical" evidence="7">
    <location>
        <begin position="523"/>
        <end position="547"/>
    </location>
</feature>
<feature type="transmembrane region" description="Helical" evidence="7">
    <location>
        <begin position="389"/>
        <end position="409"/>
    </location>
</feature>
<dbReference type="OrthoDB" id="66620at2759"/>
<name>A0A815TY84_ADIRI</name>
<accession>A0A815TY84</accession>
<dbReference type="InterPro" id="IPR003439">
    <property type="entry name" value="ABC_transporter-like_ATP-bd"/>
</dbReference>
<evidence type="ECO:0008006" key="12">
    <source>
        <dbReference type="Google" id="ProtNLM"/>
    </source>
</evidence>
<sequence length="565" mass="63940">MAIDVERIPLMTSQKTTNSISIQESTLSWLNVFVEVPGSPSRYELSTSTGNILHKNQQSRRSLLYDLSGIARSGQILAVMGATGVGKTTLMNVLSGQYTDNTLTTAGNVYLNGQLTTRPQRQSSNAIGYVEQYEPFIETMTLQEHLIFQPTSSMFDQIDTLCLLVQGGRQAYFGSKENAQEFFTTKCGLVASSLDGFIEQLAAPLNPNDHQSTLAQNVAADQYTKSEDATLLLTDIEYYLQSSAKLALDSIESSRRSSFLRQVKWLLWRSFLADVRDPLRSTFILIRILVPAIVFGLLYFQLPHSVDFTQNVNSLLLYIAGITVFISTFVILSTMPSNIYVCIKETHRGTYGVLAYYVAIVVHDFPTFIIIPFVYGSILYWMSGMDNTWWHYMSFLAVLILVSNTASAFGELIASFSSTVESAVSTAMPLLHTFMIFSGFFLNAAYIHPVFYIVQYLSPFYYGYSTLYVLQWSTNNRNTTSHCYQYYIDDTEQQLSTNMTTMKTCCVHPIDNSEDLNNLSSHVYFNIAMLVSLFIICHISAFVIIWFRAHKDRLKERCLRTKDRK</sequence>
<evidence type="ECO:0000313" key="11">
    <source>
        <dbReference type="Proteomes" id="UP000663852"/>
    </source>
</evidence>
<dbReference type="Pfam" id="PF01061">
    <property type="entry name" value="ABC2_membrane"/>
    <property type="match status" value="1"/>
</dbReference>
<comment type="subcellular location">
    <subcellularLocation>
        <location evidence="1">Membrane</location>
        <topology evidence="1">Multi-pass membrane protein</topology>
    </subcellularLocation>
</comment>
<dbReference type="GO" id="GO:0005524">
    <property type="term" value="F:ATP binding"/>
    <property type="evidence" value="ECO:0007669"/>
    <property type="project" value="InterPro"/>
</dbReference>
<evidence type="ECO:0000256" key="6">
    <source>
        <dbReference type="ARBA" id="ARBA00023136"/>
    </source>
</evidence>
<dbReference type="PANTHER" id="PTHR48041">
    <property type="entry name" value="ABC TRANSPORTER G FAMILY MEMBER 28"/>
    <property type="match status" value="1"/>
</dbReference>
<keyword evidence="4 7" id="KW-0812">Transmembrane</keyword>
<comment type="similarity">
    <text evidence="2">Belongs to the ABC transporter superfamily. ABCG family. Eye pigment precursor importer (TC 3.A.1.204) subfamily.</text>
</comment>
<keyword evidence="3" id="KW-0813">Transport</keyword>
<dbReference type="GO" id="GO:0005886">
    <property type="term" value="C:plasma membrane"/>
    <property type="evidence" value="ECO:0007669"/>
    <property type="project" value="TreeGrafter"/>
</dbReference>
<reference evidence="10" key="1">
    <citation type="submission" date="2021-02" db="EMBL/GenBank/DDBJ databases">
        <authorList>
            <person name="Nowell W R."/>
        </authorList>
    </citation>
    <scope>NUCLEOTIDE SEQUENCE</scope>
</reference>
<evidence type="ECO:0000259" key="9">
    <source>
        <dbReference type="Pfam" id="PF01061"/>
    </source>
</evidence>
<evidence type="ECO:0000259" key="8">
    <source>
        <dbReference type="Pfam" id="PF00005"/>
    </source>
</evidence>
<dbReference type="InterPro" id="IPR050352">
    <property type="entry name" value="ABCG_transporters"/>
</dbReference>
<feature type="domain" description="ABC-2 type transporter transmembrane" evidence="9">
    <location>
        <begin position="261"/>
        <end position="471"/>
    </location>
</feature>
<feature type="transmembrane region" description="Helical" evidence="7">
    <location>
        <begin position="314"/>
        <end position="333"/>
    </location>
</feature>
<evidence type="ECO:0000256" key="5">
    <source>
        <dbReference type="ARBA" id="ARBA00022989"/>
    </source>
</evidence>
<evidence type="ECO:0000256" key="3">
    <source>
        <dbReference type="ARBA" id="ARBA00022448"/>
    </source>
</evidence>
<dbReference type="GO" id="GO:0016887">
    <property type="term" value="F:ATP hydrolysis activity"/>
    <property type="evidence" value="ECO:0007669"/>
    <property type="project" value="InterPro"/>
</dbReference>
<dbReference type="PANTHER" id="PTHR48041:SF139">
    <property type="entry name" value="PROTEIN SCARLET"/>
    <property type="match status" value="1"/>
</dbReference>
<keyword evidence="6 7" id="KW-0472">Membrane</keyword>
<feature type="domain" description="ABC transporter" evidence="8">
    <location>
        <begin position="66"/>
        <end position="162"/>
    </location>
</feature>
<comment type="caution">
    <text evidence="10">The sequence shown here is derived from an EMBL/GenBank/DDBJ whole genome shotgun (WGS) entry which is preliminary data.</text>
</comment>
<feature type="transmembrane region" description="Helical" evidence="7">
    <location>
        <begin position="354"/>
        <end position="383"/>
    </location>
</feature>
<proteinExistence type="inferred from homology"/>
<dbReference type="GO" id="GO:0140359">
    <property type="term" value="F:ABC-type transporter activity"/>
    <property type="evidence" value="ECO:0007669"/>
    <property type="project" value="InterPro"/>
</dbReference>
<protein>
    <recommendedName>
        <fullName evidence="12">ABC transporter domain-containing protein</fullName>
    </recommendedName>
</protein>
<dbReference type="Proteomes" id="UP000663852">
    <property type="component" value="Unassembled WGS sequence"/>
</dbReference>
<organism evidence="10 11">
    <name type="scientific">Adineta ricciae</name>
    <name type="common">Rotifer</name>
    <dbReference type="NCBI Taxonomy" id="249248"/>
    <lineage>
        <taxon>Eukaryota</taxon>
        <taxon>Metazoa</taxon>
        <taxon>Spiralia</taxon>
        <taxon>Gnathifera</taxon>
        <taxon>Rotifera</taxon>
        <taxon>Eurotatoria</taxon>
        <taxon>Bdelloidea</taxon>
        <taxon>Adinetida</taxon>
        <taxon>Adinetidae</taxon>
        <taxon>Adineta</taxon>
    </lineage>
</organism>
<dbReference type="AlphaFoldDB" id="A0A815TY84"/>
<evidence type="ECO:0000256" key="4">
    <source>
        <dbReference type="ARBA" id="ARBA00022692"/>
    </source>
</evidence>
<dbReference type="InterPro" id="IPR013525">
    <property type="entry name" value="ABC2_TM"/>
</dbReference>
<evidence type="ECO:0000256" key="7">
    <source>
        <dbReference type="SAM" id="Phobius"/>
    </source>
</evidence>
<dbReference type="InterPro" id="IPR027417">
    <property type="entry name" value="P-loop_NTPase"/>
</dbReference>
<evidence type="ECO:0000256" key="2">
    <source>
        <dbReference type="ARBA" id="ARBA00005814"/>
    </source>
</evidence>
<dbReference type="Gene3D" id="3.40.50.300">
    <property type="entry name" value="P-loop containing nucleotide triphosphate hydrolases"/>
    <property type="match status" value="1"/>
</dbReference>